<accession>A0A9N9IYD0</accession>
<keyword evidence="3" id="KW-1185">Reference proteome</keyword>
<evidence type="ECO:0000256" key="1">
    <source>
        <dbReference type="SAM" id="Phobius"/>
    </source>
</evidence>
<evidence type="ECO:0000313" key="3">
    <source>
        <dbReference type="Proteomes" id="UP000789342"/>
    </source>
</evidence>
<dbReference type="AlphaFoldDB" id="A0A9N9IYD0"/>
<keyword evidence="1" id="KW-0812">Transmembrane</keyword>
<keyword evidence="1" id="KW-0472">Membrane</keyword>
<comment type="caution">
    <text evidence="2">The sequence shown here is derived from an EMBL/GenBank/DDBJ whole genome shotgun (WGS) entry which is preliminary data.</text>
</comment>
<organism evidence="2 3">
    <name type="scientific">Acaulospora morrowiae</name>
    <dbReference type="NCBI Taxonomy" id="94023"/>
    <lineage>
        <taxon>Eukaryota</taxon>
        <taxon>Fungi</taxon>
        <taxon>Fungi incertae sedis</taxon>
        <taxon>Mucoromycota</taxon>
        <taxon>Glomeromycotina</taxon>
        <taxon>Glomeromycetes</taxon>
        <taxon>Diversisporales</taxon>
        <taxon>Acaulosporaceae</taxon>
        <taxon>Acaulospora</taxon>
    </lineage>
</organism>
<name>A0A9N9IYD0_9GLOM</name>
<protein>
    <submittedName>
        <fullName evidence="2">7793_t:CDS:1</fullName>
    </submittedName>
</protein>
<keyword evidence="1" id="KW-1133">Transmembrane helix</keyword>
<reference evidence="2" key="1">
    <citation type="submission" date="2021-06" db="EMBL/GenBank/DDBJ databases">
        <authorList>
            <person name="Kallberg Y."/>
            <person name="Tangrot J."/>
            <person name="Rosling A."/>
        </authorList>
    </citation>
    <scope>NUCLEOTIDE SEQUENCE</scope>
    <source>
        <strain evidence="2">CL551</strain>
    </source>
</reference>
<gene>
    <name evidence="2" type="ORF">AMORRO_LOCUS15557</name>
</gene>
<evidence type="ECO:0000313" key="2">
    <source>
        <dbReference type="EMBL" id="CAG8755179.1"/>
    </source>
</evidence>
<dbReference type="Proteomes" id="UP000789342">
    <property type="component" value="Unassembled WGS sequence"/>
</dbReference>
<feature type="transmembrane region" description="Helical" evidence="1">
    <location>
        <begin position="13"/>
        <end position="32"/>
    </location>
</feature>
<proteinExistence type="predicted"/>
<feature type="non-terminal residue" evidence="2">
    <location>
        <position position="66"/>
    </location>
</feature>
<sequence length="66" mass="7283">AFSQLPFCAAQDFHLSSIAIFSPLIILAHSLLDFTRMQRPSPPQTFHPPIGRIPPASRIFIVIPGT</sequence>
<dbReference type="EMBL" id="CAJVPV010037533">
    <property type="protein sequence ID" value="CAG8755179.1"/>
    <property type="molecule type" value="Genomic_DNA"/>
</dbReference>